<dbReference type="InterPro" id="IPR001434">
    <property type="entry name" value="OmcB-like_DUF11"/>
</dbReference>
<evidence type="ECO:0000313" key="2">
    <source>
        <dbReference type="EMBL" id="GAA4883282.1"/>
    </source>
</evidence>
<accession>A0ABP9ETN0</accession>
<evidence type="ECO:0000259" key="1">
    <source>
        <dbReference type="Pfam" id="PF01345"/>
    </source>
</evidence>
<sequence length="672" mass="74889">MIHGDFTMIANNVLSRTATQNYNGQSDNHSFDDNVYVDIDDDLSTFNSSSANFANPQPQLACLTIKKAFLYWAAADKENESGADNQPDWNFNDIKLMLPNETTYETLTSDDVLYRGRDTHFSNDPYICFKDITNLVTNLGNPYGKYQVANVEAKTGFLFQHNTGNTGTSGGWQIVFIYESPELISKNVSLFDGYAHITRDFNNYDIDFSGFRTVPNGPVNVNMLIGSLEGDRSLIGDRFQIQNTASNYVDINTPLRDFDNFFNSKITVNNTNFTDRNPASLNTLGFDAAVFSLDNTSNSIIGNSQASASLRLASNQETYGLYLVGLSVEVWAPSLYPITINSNTNDNNTNTSETVLFDFNFSNTGNDNAVNITLSETLPNNVEFVSANDLPNGVTYSYNTNTRLLQFFIEDGLADIGDPALNIQFELIIKDICYFLEDDCDLAFELLFTATYNGEENTNAFITFSSNILDDCQLGTPLPITINQPIAQWKTPFSSLDRTLSIDNPNDLLDAQALIPVVDNCNFNLIKTSGDFIQNSDCDYTGTYTNTWNFIDACGRVIEDFVQVIIVPSNLSFDGSSISVSKVVTPNQDQWNEYFTINEIKDCGFVVNLKIFNRWGALIYQSDNYQNNWNGTSNSTSIGTSNKVPTGTYYYVINLFNSDLNPITGTVYLGTK</sequence>
<dbReference type="NCBIfam" id="TIGR04131">
    <property type="entry name" value="Bac_Flav_CTERM"/>
    <property type="match status" value="1"/>
</dbReference>
<gene>
    <name evidence="2" type="ORF">GCM10023311_01750</name>
</gene>
<dbReference type="EMBL" id="BAABJH010000001">
    <property type="protein sequence ID" value="GAA4883282.1"/>
    <property type="molecule type" value="Genomic_DNA"/>
</dbReference>
<reference evidence="3" key="1">
    <citation type="journal article" date="2019" name="Int. J. Syst. Evol. Microbiol.">
        <title>The Global Catalogue of Microorganisms (GCM) 10K type strain sequencing project: providing services to taxonomists for standard genome sequencing and annotation.</title>
        <authorList>
            <consortium name="The Broad Institute Genomics Platform"/>
            <consortium name="The Broad Institute Genome Sequencing Center for Infectious Disease"/>
            <person name="Wu L."/>
            <person name="Ma J."/>
        </authorList>
    </citation>
    <scope>NUCLEOTIDE SEQUENCE [LARGE SCALE GENOMIC DNA]</scope>
    <source>
        <strain evidence="3">JCM 18274</strain>
    </source>
</reference>
<feature type="domain" description="DUF11" evidence="1">
    <location>
        <begin position="339"/>
        <end position="407"/>
    </location>
</feature>
<keyword evidence="3" id="KW-1185">Reference proteome</keyword>
<comment type="caution">
    <text evidence="2">The sequence shown here is derived from an EMBL/GenBank/DDBJ whole genome shotgun (WGS) entry which is preliminary data.</text>
</comment>
<dbReference type="Proteomes" id="UP001500433">
    <property type="component" value="Unassembled WGS sequence"/>
</dbReference>
<organism evidence="2 3">
    <name type="scientific">Flaviramulus aquimarinus</name>
    <dbReference type="NCBI Taxonomy" id="1170456"/>
    <lineage>
        <taxon>Bacteria</taxon>
        <taxon>Pseudomonadati</taxon>
        <taxon>Bacteroidota</taxon>
        <taxon>Flavobacteriia</taxon>
        <taxon>Flavobacteriales</taxon>
        <taxon>Flavobacteriaceae</taxon>
        <taxon>Flaviramulus</taxon>
    </lineage>
</organism>
<dbReference type="InterPro" id="IPR026341">
    <property type="entry name" value="T9SS_type_B"/>
</dbReference>
<name>A0ABP9ETN0_9FLAO</name>
<dbReference type="Pfam" id="PF13585">
    <property type="entry name" value="CHU_C"/>
    <property type="match status" value="1"/>
</dbReference>
<dbReference type="Pfam" id="PF01345">
    <property type="entry name" value="DUF11"/>
    <property type="match status" value="1"/>
</dbReference>
<protein>
    <recommendedName>
        <fullName evidence="1">DUF11 domain-containing protein</fullName>
    </recommendedName>
</protein>
<evidence type="ECO:0000313" key="3">
    <source>
        <dbReference type="Proteomes" id="UP001500433"/>
    </source>
</evidence>
<proteinExistence type="predicted"/>